<dbReference type="PANTHER" id="PTHR30007:SF1">
    <property type="entry name" value="BLR1914 PROTEIN"/>
    <property type="match status" value="1"/>
</dbReference>
<feature type="domain" description="Transposase IS4-like" evidence="1">
    <location>
        <begin position="16"/>
        <end position="145"/>
    </location>
</feature>
<gene>
    <name evidence="2" type="ORF">H9653_09335</name>
</gene>
<dbReference type="RefSeq" id="WP_191692070.1">
    <property type="nucleotide sequence ID" value="NZ_JACSQR010000027.1"/>
</dbReference>
<proteinExistence type="predicted"/>
<name>A0ABR8RKD5_9GAMM</name>
<feature type="non-terminal residue" evidence="2">
    <location>
        <position position="1"/>
    </location>
</feature>
<evidence type="ECO:0000259" key="1">
    <source>
        <dbReference type="Pfam" id="PF01609"/>
    </source>
</evidence>
<accession>A0ABR8RKD5</accession>
<protein>
    <submittedName>
        <fullName evidence="2">IS5 family transposase</fullName>
    </submittedName>
</protein>
<dbReference type="PANTHER" id="PTHR30007">
    <property type="entry name" value="PHP DOMAIN PROTEIN"/>
    <property type="match status" value="1"/>
</dbReference>
<dbReference type="NCBIfam" id="NF033580">
    <property type="entry name" value="transpos_IS5_3"/>
    <property type="match status" value="1"/>
</dbReference>
<organism evidence="2 3">
    <name type="scientific">Psychrobacter communis</name>
    <dbReference type="NCBI Taxonomy" id="2762238"/>
    <lineage>
        <taxon>Bacteria</taxon>
        <taxon>Pseudomonadati</taxon>
        <taxon>Pseudomonadota</taxon>
        <taxon>Gammaproteobacteria</taxon>
        <taxon>Moraxellales</taxon>
        <taxon>Moraxellaceae</taxon>
        <taxon>Psychrobacter</taxon>
    </lineage>
</organism>
<dbReference type="EMBL" id="JACSQR010000027">
    <property type="protein sequence ID" value="MBD7948215.1"/>
    <property type="molecule type" value="Genomic_DNA"/>
</dbReference>
<evidence type="ECO:0000313" key="2">
    <source>
        <dbReference type="EMBL" id="MBD7948215.1"/>
    </source>
</evidence>
<keyword evidence="3" id="KW-1185">Reference proteome</keyword>
<comment type="caution">
    <text evidence="2">The sequence shown here is derived from an EMBL/GenBank/DDBJ whole genome shotgun (WGS) entry which is preliminary data.</text>
</comment>
<sequence length="148" mass="16480">GGNENLQSISKSVAGRATKIHLAVDAHGNPITFILSDGTTHDVKVAPDLVDKVNLSNTEVLCADKGYDSDALRAHIEQAGTRDNIPRKRNTQSSNDHMDWDLYKARHLVENAFAKLKQYRAVATRFDKLKQSYENTVALACAYIWLKL</sequence>
<reference evidence="2 3" key="1">
    <citation type="submission" date="2020-08" db="EMBL/GenBank/DDBJ databases">
        <title>A Genomic Blueprint of the Chicken Gut Microbiome.</title>
        <authorList>
            <person name="Gilroy R."/>
            <person name="Ravi A."/>
            <person name="Getino M."/>
            <person name="Pursley I."/>
            <person name="Horton D.L."/>
            <person name="Alikhan N.-F."/>
            <person name="Baker D."/>
            <person name="Gharbi K."/>
            <person name="Hall N."/>
            <person name="Watson M."/>
            <person name="Adriaenssens E.M."/>
            <person name="Foster-Nyarko E."/>
            <person name="Jarju S."/>
            <person name="Secka A."/>
            <person name="Antonio M."/>
            <person name="Oren A."/>
            <person name="Chaudhuri R."/>
            <person name="La Ragione R.M."/>
            <person name="Hildebrand F."/>
            <person name="Pallen M.J."/>
        </authorList>
    </citation>
    <scope>NUCLEOTIDE SEQUENCE [LARGE SCALE GENOMIC DNA]</scope>
    <source>
        <strain evidence="2 3">Sa4CVA2</strain>
    </source>
</reference>
<dbReference type="Pfam" id="PF01609">
    <property type="entry name" value="DDE_Tnp_1"/>
    <property type="match status" value="1"/>
</dbReference>
<dbReference type="Proteomes" id="UP000606724">
    <property type="component" value="Unassembled WGS sequence"/>
</dbReference>
<dbReference type="InterPro" id="IPR002559">
    <property type="entry name" value="Transposase_11"/>
</dbReference>
<evidence type="ECO:0000313" key="3">
    <source>
        <dbReference type="Proteomes" id="UP000606724"/>
    </source>
</evidence>